<dbReference type="InterPro" id="IPR036770">
    <property type="entry name" value="Ankyrin_rpt-contain_sf"/>
</dbReference>
<sequence length="349" mass="38904">MRNVGRREAAEHIELVTEGLHKIRLEHTATREQFNAGIRYLKNQLAGQKRTTDEERQAKYEARKEASSVKEEIKRLRQVCDNGYDKAQELRNTVASKNKSIAELNTQLDKERENAASAYQSGYNAGKEAARQAQQPADPSPNAPPTTEPVRDGLRQAWLHSLMLISTTGSAMYLSLSKALAVNDRPTISRLLAADARFGAPALHLAALFGDIELAKLLLGRGAAVNEVCDARSEKPGRRVHGVTAMHLAIAAHRHDMIRHLHHAGAKFTAPHLKHGKRATAPPRWLVSGRFLDMFGDDTAEVASVLRLLKRLGWNKYDGLNDRYENMRSIAERELQGRVELQKAILAEL</sequence>
<proteinExistence type="predicted"/>
<evidence type="ECO:0000256" key="1">
    <source>
        <dbReference type="PROSITE-ProRule" id="PRU00023"/>
    </source>
</evidence>
<organism evidence="3 4">
    <name type="scientific">Cercospora zeae-maydis SCOH1-5</name>
    <dbReference type="NCBI Taxonomy" id="717836"/>
    <lineage>
        <taxon>Eukaryota</taxon>
        <taxon>Fungi</taxon>
        <taxon>Dikarya</taxon>
        <taxon>Ascomycota</taxon>
        <taxon>Pezizomycotina</taxon>
        <taxon>Dothideomycetes</taxon>
        <taxon>Dothideomycetidae</taxon>
        <taxon>Mycosphaerellales</taxon>
        <taxon>Mycosphaerellaceae</taxon>
        <taxon>Cercospora</taxon>
    </lineage>
</organism>
<dbReference type="PROSITE" id="PS50088">
    <property type="entry name" value="ANK_REPEAT"/>
    <property type="match status" value="1"/>
</dbReference>
<evidence type="ECO:0000256" key="2">
    <source>
        <dbReference type="SAM" id="MobiDB-lite"/>
    </source>
</evidence>
<dbReference type="SMART" id="SM00248">
    <property type="entry name" value="ANK"/>
    <property type="match status" value="2"/>
</dbReference>
<dbReference type="Proteomes" id="UP000799539">
    <property type="component" value="Unassembled WGS sequence"/>
</dbReference>
<feature type="repeat" description="ANK" evidence="1">
    <location>
        <begin position="198"/>
        <end position="230"/>
    </location>
</feature>
<name>A0A6A6F4I0_9PEZI</name>
<gene>
    <name evidence="3" type="ORF">CERZMDRAFT_101144</name>
</gene>
<evidence type="ECO:0000313" key="3">
    <source>
        <dbReference type="EMBL" id="KAF2208702.1"/>
    </source>
</evidence>
<dbReference type="Pfam" id="PF12796">
    <property type="entry name" value="Ank_2"/>
    <property type="match status" value="1"/>
</dbReference>
<reference evidence="3" key="1">
    <citation type="journal article" date="2020" name="Stud. Mycol.">
        <title>101 Dothideomycetes genomes: a test case for predicting lifestyles and emergence of pathogens.</title>
        <authorList>
            <person name="Haridas S."/>
            <person name="Albert R."/>
            <person name="Binder M."/>
            <person name="Bloem J."/>
            <person name="Labutti K."/>
            <person name="Salamov A."/>
            <person name="Andreopoulos B."/>
            <person name="Baker S."/>
            <person name="Barry K."/>
            <person name="Bills G."/>
            <person name="Bluhm B."/>
            <person name="Cannon C."/>
            <person name="Castanera R."/>
            <person name="Culley D."/>
            <person name="Daum C."/>
            <person name="Ezra D."/>
            <person name="Gonzalez J."/>
            <person name="Henrissat B."/>
            <person name="Kuo A."/>
            <person name="Liang C."/>
            <person name="Lipzen A."/>
            <person name="Lutzoni F."/>
            <person name="Magnuson J."/>
            <person name="Mondo S."/>
            <person name="Nolan M."/>
            <person name="Ohm R."/>
            <person name="Pangilinan J."/>
            <person name="Park H.-J."/>
            <person name="Ramirez L."/>
            <person name="Alfaro M."/>
            <person name="Sun H."/>
            <person name="Tritt A."/>
            <person name="Yoshinaga Y."/>
            <person name="Zwiers L.-H."/>
            <person name="Turgeon B."/>
            <person name="Goodwin S."/>
            <person name="Spatafora J."/>
            <person name="Crous P."/>
            <person name="Grigoriev I."/>
        </authorList>
    </citation>
    <scope>NUCLEOTIDE SEQUENCE</scope>
    <source>
        <strain evidence="3">SCOH1-5</strain>
    </source>
</reference>
<dbReference type="OrthoDB" id="3644387at2759"/>
<keyword evidence="1" id="KW-0040">ANK repeat</keyword>
<dbReference type="SUPFAM" id="SSF48403">
    <property type="entry name" value="Ankyrin repeat"/>
    <property type="match status" value="1"/>
</dbReference>
<dbReference type="PROSITE" id="PS50297">
    <property type="entry name" value="ANK_REP_REGION"/>
    <property type="match status" value="1"/>
</dbReference>
<keyword evidence="4" id="KW-1185">Reference proteome</keyword>
<dbReference type="InterPro" id="IPR002110">
    <property type="entry name" value="Ankyrin_rpt"/>
</dbReference>
<evidence type="ECO:0000313" key="4">
    <source>
        <dbReference type="Proteomes" id="UP000799539"/>
    </source>
</evidence>
<feature type="compositionally biased region" description="Pro residues" evidence="2">
    <location>
        <begin position="138"/>
        <end position="147"/>
    </location>
</feature>
<dbReference type="AlphaFoldDB" id="A0A6A6F4I0"/>
<feature type="region of interest" description="Disordered" evidence="2">
    <location>
        <begin position="113"/>
        <end position="150"/>
    </location>
</feature>
<dbReference type="EMBL" id="ML992692">
    <property type="protein sequence ID" value="KAF2208702.1"/>
    <property type="molecule type" value="Genomic_DNA"/>
</dbReference>
<protein>
    <submittedName>
        <fullName evidence="3">Uncharacterized protein</fullName>
    </submittedName>
</protein>
<accession>A0A6A6F4I0</accession>
<dbReference type="Gene3D" id="1.25.40.20">
    <property type="entry name" value="Ankyrin repeat-containing domain"/>
    <property type="match status" value="1"/>
</dbReference>